<dbReference type="PANTHER" id="PTHR34610:SF3">
    <property type="entry name" value="SSL7007 PROTEIN"/>
    <property type="match status" value="1"/>
</dbReference>
<dbReference type="InterPro" id="IPR002716">
    <property type="entry name" value="PIN_dom"/>
</dbReference>
<dbReference type="SUPFAM" id="SSF88723">
    <property type="entry name" value="PIN domain-like"/>
    <property type="match status" value="1"/>
</dbReference>
<protein>
    <submittedName>
        <fullName evidence="2">Predicted nucleic acid-binding protein, contains PIN domain</fullName>
    </submittedName>
</protein>
<dbReference type="Proteomes" id="UP000199420">
    <property type="component" value="Unassembled WGS sequence"/>
</dbReference>
<feature type="domain" description="PIN" evidence="1">
    <location>
        <begin position="7"/>
        <end position="119"/>
    </location>
</feature>
<evidence type="ECO:0000259" key="1">
    <source>
        <dbReference type="Pfam" id="PF13470"/>
    </source>
</evidence>
<dbReference type="STRING" id="529704.SAMN02927913_3006"/>
<dbReference type="Pfam" id="PF13470">
    <property type="entry name" value="PIN_3"/>
    <property type="match status" value="1"/>
</dbReference>
<organism evidence="2 3">
    <name type="scientific">Frateuria terrea</name>
    <dbReference type="NCBI Taxonomy" id="529704"/>
    <lineage>
        <taxon>Bacteria</taxon>
        <taxon>Pseudomonadati</taxon>
        <taxon>Pseudomonadota</taxon>
        <taxon>Gammaproteobacteria</taxon>
        <taxon>Lysobacterales</taxon>
        <taxon>Rhodanobacteraceae</taxon>
        <taxon>Frateuria</taxon>
    </lineage>
</organism>
<dbReference type="RefSeq" id="WP_091338725.1">
    <property type="nucleotide sequence ID" value="NZ_FNYC01000004.1"/>
</dbReference>
<keyword evidence="3" id="KW-1185">Reference proteome</keyword>
<name>A0A1H6VC37_9GAMM</name>
<reference evidence="2 3" key="1">
    <citation type="submission" date="2016-10" db="EMBL/GenBank/DDBJ databases">
        <authorList>
            <person name="de Groot N.N."/>
        </authorList>
    </citation>
    <scope>NUCLEOTIDE SEQUENCE [LARGE SCALE GENOMIC DNA]</scope>
    <source>
        <strain evidence="2 3">DSM 26515</strain>
    </source>
</reference>
<evidence type="ECO:0000313" key="3">
    <source>
        <dbReference type="Proteomes" id="UP000199420"/>
    </source>
</evidence>
<proteinExistence type="predicted"/>
<dbReference type="InterPro" id="IPR029060">
    <property type="entry name" value="PIN-like_dom_sf"/>
</dbReference>
<dbReference type="InterPro" id="IPR002850">
    <property type="entry name" value="PIN_toxin-like"/>
</dbReference>
<dbReference type="EMBL" id="FNYC01000004">
    <property type="protein sequence ID" value="SEJ02118.1"/>
    <property type="molecule type" value="Genomic_DNA"/>
</dbReference>
<accession>A0A1H6VC37</accession>
<dbReference type="PANTHER" id="PTHR34610">
    <property type="entry name" value="SSL7007 PROTEIN"/>
    <property type="match status" value="1"/>
</dbReference>
<gene>
    <name evidence="2" type="ORF">SAMN04487997_2224</name>
</gene>
<dbReference type="OrthoDB" id="9802272at2"/>
<sequence length="162" mass="17876">MVALPPRMVLDTNVCLDLFVFDDPRCAGLAEALRRGAVEAVSARPCRDEWQAVLTYPQLALEPSARERAVLAFDAKVRLLPAATGRAAPLPRCADRDDQKFLVVAAEAGARWLLSRDNALLRLGRRTLRDAGFAILTPEQWSSAWNTGAESRREDPCSYPLT</sequence>
<evidence type="ECO:0000313" key="2">
    <source>
        <dbReference type="EMBL" id="SEJ02118.1"/>
    </source>
</evidence>
<dbReference type="AlphaFoldDB" id="A0A1H6VC37"/>